<dbReference type="Gene3D" id="1.20.1280.50">
    <property type="match status" value="1"/>
</dbReference>
<keyword evidence="3" id="KW-1185">Reference proteome</keyword>
<dbReference type="OrthoDB" id="3219396at2759"/>
<evidence type="ECO:0000313" key="3">
    <source>
        <dbReference type="Proteomes" id="UP000054007"/>
    </source>
</evidence>
<dbReference type="InterPro" id="IPR036047">
    <property type="entry name" value="F-box-like_dom_sf"/>
</dbReference>
<organism evidence="2 3">
    <name type="scientific">Cylindrobasidium torrendii FP15055 ss-10</name>
    <dbReference type="NCBI Taxonomy" id="1314674"/>
    <lineage>
        <taxon>Eukaryota</taxon>
        <taxon>Fungi</taxon>
        <taxon>Dikarya</taxon>
        <taxon>Basidiomycota</taxon>
        <taxon>Agaricomycotina</taxon>
        <taxon>Agaricomycetes</taxon>
        <taxon>Agaricomycetidae</taxon>
        <taxon>Agaricales</taxon>
        <taxon>Marasmiineae</taxon>
        <taxon>Physalacriaceae</taxon>
        <taxon>Cylindrobasidium</taxon>
    </lineage>
</organism>
<dbReference type="EMBL" id="KN880435">
    <property type="protein sequence ID" value="KIY73478.1"/>
    <property type="molecule type" value="Genomic_DNA"/>
</dbReference>
<proteinExistence type="predicted"/>
<dbReference type="AlphaFoldDB" id="A0A0D7BSF8"/>
<accession>A0A0D7BSF8</accession>
<dbReference type="SUPFAM" id="SSF81383">
    <property type="entry name" value="F-box domain"/>
    <property type="match status" value="1"/>
</dbReference>
<dbReference type="STRING" id="1314674.A0A0D7BSF8"/>
<evidence type="ECO:0000259" key="1">
    <source>
        <dbReference type="PROSITE" id="PS50181"/>
    </source>
</evidence>
<feature type="domain" description="F-box" evidence="1">
    <location>
        <begin position="1"/>
        <end position="48"/>
    </location>
</feature>
<reference evidence="2 3" key="1">
    <citation type="journal article" date="2015" name="Fungal Genet. Biol.">
        <title>Evolution of novel wood decay mechanisms in Agaricales revealed by the genome sequences of Fistulina hepatica and Cylindrobasidium torrendii.</title>
        <authorList>
            <person name="Floudas D."/>
            <person name="Held B.W."/>
            <person name="Riley R."/>
            <person name="Nagy L.G."/>
            <person name="Koehler G."/>
            <person name="Ransdell A.S."/>
            <person name="Younus H."/>
            <person name="Chow J."/>
            <person name="Chiniquy J."/>
            <person name="Lipzen A."/>
            <person name="Tritt A."/>
            <person name="Sun H."/>
            <person name="Haridas S."/>
            <person name="LaButti K."/>
            <person name="Ohm R.A."/>
            <person name="Kues U."/>
            <person name="Blanchette R.A."/>
            <person name="Grigoriev I.V."/>
            <person name="Minto R.E."/>
            <person name="Hibbett D.S."/>
        </authorList>
    </citation>
    <scope>NUCLEOTIDE SEQUENCE [LARGE SCALE GENOMIC DNA]</scope>
    <source>
        <strain evidence="2 3">FP15055 ss-10</strain>
    </source>
</reference>
<sequence length="227" mass="25863">MVRIFDMPPEVILHILSYLDLPDLACLAPLSPLFTALATDPTLHKYRLHVVAPSRVSHSLFGQSPGGIPLRPTLPDLVRRGVLRGLELERRWRMGMYLASRLSVVQFESSQKLLRRHARSKINAHLKRRLSTPSHPFEALYQTHIFPDVESSSISISRRLLPVVHNLKWSLKKDELARVTRNGGRFVGFPEWLATRGQGIIHDSERVRLALCPDVKRMACAYEEACH</sequence>
<gene>
    <name evidence="2" type="ORF">CYLTODRAFT_416851</name>
</gene>
<dbReference type="Proteomes" id="UP000054007">
    <property type="component" value="Unassembled WGS sequence"/>
</dbReference>
<dbReference type="Pfam" id="PF12937">
    <property type="entry name" value="F-box-like"/>
    <property type="match status" value="1"/>
</dbReference>
<protein>
    <recommendedName>
        <fullName evidence="1">F-box domain-containing protein</fullName>
    </recommendedName>
</protein>
<evidence type="ECO:0000313" key="2">
    <source>
        <dbReference type="EMBL" id="KIY73478.1"/>
    </source>
</evidence>
<dbReference type="PROSITE" id="PS50181">
    <property type="entry name" value="FBOX"/>
    <property type="match status" value="1"/>
</dbReference>
<name>A0A0D7BSF8_9AGAR</name>
<dbReference type="InterPro" id="IPR001810">
    <property type="entry name" value="F-box_dom"/>
</dbReference>